<reference evidence="2" key="1">
    <citation type="journal article" date="2019" name="Int. J. Syst. Evol. Microbiol.">
        <title>The Global Catalogue of Microorganisms (GCM) 10K type strain sequencing project: providing services to taxonomists for standard genome sequencing and annotation.</title>
        <authorList>
            <consortium name="The Broad Institute Genomics Platform"/>
            <consortium name="The Broad Institute Genome Sequencing Center for Infectious Disease"/>
            <person name="Wu L."/>
            <person name="Ma J."/>
        </authorList>
    </citation>
    <scope>NUCLEOTIDE SEQUENCE [LARGE SCALE GENOMIC DNA]</scope>
    <source>
        <strain evidence="2">JCM 9377</strain>
    </source>
</reference>
<dbReference type="Gene3D" id="3.10.580.10">
    <property type="entry name" value="CBS-domain"/>
    <property type="match status" value="1"/>
</dbReference>
<sequence length="139" mass="14432">MGSEDRPGTGAPTIREAMIRAARLHPLDTTVAEASAALANPHVHLLLLVEDRILHGTLTTGDLTGAPGPLPALRYARLAGRTIAADADLALVHAEMISSGRRRLAVVDSQGALLGLLCLKASRTGFCTDQGIAARARPG</sequence>
<dbReference type="EMBL" id="BAAAUV010000005">
    <property type="protein sequence ID" value="GAA3206965.1"/>
    <property type="molecule type" value="Genomic_DNA"/>
</dbReference>
<protein>
    <recommendedName>
        <fullName evidence="3">CBS domain-containing protein</fullName>
    </recommendedName>
</protein>
<proteinExistence type="predicted"/>
<evidence type="ECO:0000313" key="2">
    <source>
        <dbReference type="Proteomes" id="UP001501237"/>
    </source>
</evidence>
<evidence type="ECO:0008006" key="3">
    <source>
        <dbReference type="Google" id="ProtNLM"/>
    </source>
</evidence>
<dbReference type="Proteomes" id="UP001501237">
    <property type="component" value="Unassembled WGS sequence"/>
</dbReference>
<comment type="caution">
    <text evidence="1">The sequence shown here is derived from an EMBL/GenBank/DDBJ whole genome shotgun (WGS) entry which is preliminary data.</text>
</comment>
<organism evidence="1 2">
    <name type="scientific">Actinocorallia longicatena</name>
    <dbReference type="NCBI Taxonomy" id="111803"/>
    <lineage>
        <taxon>Bacteria</taxon>
        <taxon>Bacillati</taxon>
        <taxon>Actinomycetota</taxon>
        <taxon>Actinomycetes</taxon>
        <taxon>Streptosporangiales</taxon>
        <taxon>Thermomonosporaceae</taxon>
        <taxon>Actinocorallia</taxon>
    </lineage>
</organism>
<accession>A0ABP6Q6U5</accession>
<name>A0ABP6Q6U5_9ACTN</name>
<dbReference type="RefSeq" id="WP_344825934.1">
    <property type="nucleotide sequence ID" value="NZ_BAAAUV010000005.1"/>
</dbReference>
<gene>
    <name evidence="1" type="ORF">GCM10010468_22760</name>
</gene>
<keyword evidence="2" id="KW-1185">Reference proteome</keyword>
<dbReference type="SUPFAM" id="SSF54631">
    <property type="entry name" value="CBS-domain pair"/>
    <property type="match status" value="1"/>
</dbReference>
<dbReference type="InterPro" id="IPR046342">
    <property type="entry name" value="CBS_dom_sf"/>
</dbReference>
<evidence type="ECO:0000313" key="1">
    <source>
        <dbReference type="EMBL" id="GAA3206965.1"/>
    </source>
</evidence>